<evidence type="ECO:0000256" key="2">
    <source>
        <dbReference type="SAM" id="Phobius"/>
    </source>
</evidence>
<sequence>MRDELEKKPASIKDQKGPAFAMLGVGAWFSGDDKEGEAPNTVKYEAAISNVSDILGSRKDFWKAPMDLIDGIGNQVFFAPPAGPYYTGKDHKEGKAKAATRVTAMQKWLRETADKWNLQFVWSIPGLVEHDKAAFVDPTQTGFHVIESVAEIKANILLNLRCNARLDRVKGYPYQRTCCSDYGGSKPLDAAGACRLRAWCTLVVCILGGGRGEPHPPAAAPPPLRRLPTWETGSFRHGPCLCAFSPTARTFSAREPRSGTTPTLPSCARRALPLPLLPFASPSRPGPNPVSSSRPTSRFFRATRRTSGRAGCNLSFSSTTGRPPRASTGIYIFVRLLVAAYLFQTGYGHTTFFLVKKDFSFKRMASVMLRLNLLKVQ</sequence>
<keyword evidence="2" id="KW-0472">Membrane</keyword>
<dbReference type="Proteomes" id="UP000008698">
    <property type="component" value="Unassembled WGS sequence"/>
</dbReference>
<keyword evidence="5" id="KW-1185">Reference proteome</keyword>
<protein>
    <submittedName>
        <fullName evidence="4">CAS1 domain-containing protein</fullName>
    </submittedName>
</protein>
<evidence type="ECO:0000313" key="4">
    <source>
        <dbReference type="EMBL" id="EEY14850.1"/>
    </source>
</evidence>
<feature type="region of interest" description="Disordered" evidence="1">
    <location>
        <begin position="279"/>
        <end position="298"/>
    </location>
</feature>
<dbReference type="KEGG" id="val:VDBG_00959"/>
<dbReference type="OrthoDB" id="1932925at2759"/>
<keyword evidence="2" id="KW-1133">Transmembrane helix</keyword>
<evidence type="ECO:0000313" key="5">
    <source>
        <dbReference type="Proteomes" id="UP000008698"/>
    </source>
</evidence>
<dbReference type="InterPro" id="IPR012419">
    <property type="entry name" value="Cas1_AcylTrans_dom"/>
</dbReference>
<dbReference type="eggNOG" id="KOG1699">
    <property type="taxonomic scope" value="Eukaryota"/>
</dbReference>
<feature type="domain" description="Cas1p 10 TM acyl transferase" evidence="3">
    <location>
        <begin position="327"/>
        <end position="376"/>
    </location>
</feature>
<keyword evidence="2" id="KW-0812">Transmembrane</keyword>
<evidence type="ECO:0000256" key="1">
    <source>
        <dbReference type="SAM" id="MobiDB-lite"/>
    </source>
</evidence>
<feature type="transmembrane region" description="Helical" evidence="2">
    <location>
        <begin position="330"/>
        <end position="355"/>
    </location>
</feature>
<dbReference type="EMBL" id="DS985214">
    <property type="protein sequence ID" value="EEY14850.1"/>
    <property type="molecule type" value="Genomic_DNA"/>
</dbReference>
<evidence type="ECO:0000259" key="3">
    <source>
        <dbReference type="Pfam" id="PF07779"/>
    </source>
</evidence>
<dbReference type="Pfam" id="PF07779">
    <property type="entry name" value="Cas1_AcylT"/>
    <property type="match status" value="1"/>
</dbReference>
<proteinExistence type="predicted"/>
<dbReference type="AlphaFoldDB" id="C9S7W5"/>
<accession>C9S7W5</accession>
<organism evidence="5">
    <name type="scientific">Verticillium alfalfae (strain VaMs.102 / ATCC MYA-4576 / FGSC 10136)</name>
    <name type="common">Verticillium wilt of alfalfa</name>
    <name type="synonym">Verticillium albo-atrum</name>
    <dbReference type="NCBI Taxonomy" id="526221"/>
    <lineage>
        <taxon>Eukaryota</taxon>
        <taxon>Fungi</taxon>
        <taxon>Dikarya</taxon>
        <taxon>Ascomycota</taxon>
        <taxon>Pezizomycotina</taxon>
        <taxon>Sordariomycetes</taxon>
        <taxon>Hypocreomycetidae</taxon>
        <taxon>Glomerellales</taxon>
        <taxon>Plectosphaerellaceae</taxon>
        <taxon>Verticillium</taxon>
    </lineage>
</organism>
<dbReference type="HOGENOM" id="CLU_734042_0_0_1"/>
<gene>
    <name evidence="4" type="ORF">VDBG_00959</name>
</gene>
<dbReference type="GeneID" id="9530855"/>
<dbReference type="RefSeq" id="XP_003009276.1">
    <property type="nucleotide sequence ID" value="XM_003009230.1"/>
</dbReference>
<reference evidence="5" key="1">
    <citation type="journal article" date="2011" name="PLoS Pathog.">
        <title>Comparative genomics yields insights into niche adaptation of plant vascular wilt pathogens.</title>
        <authorList>
            <person name="Klosterman S.J."/>
            <person name="Subbarao K.V."/>
            <person name="Kang S."/>
            <person name="Veronese P."/>
            <person name="Gold S.E."/>
            <person name="Thomma B.P.H.J."/>
            <person name="Chen Z."/>
            <person name="Henrissat B."/>
            <person name="Lee Y.-H."/>
            <person name="Park J."/>
            <person name="Garcia-Pedrajas M.D."/>
            <person name="Barbara D.J."/>
            <person name="Anchieta A."/>
            <person name="de Jonge R."/>
            <person name="Santhanam P."/>
            <person name="Maruthachalam K."/>
            <person name="Atallah Z."/>
            <person name="Amyotte S.G."/>
            <person name="Paz Z."/>
            <person name="Inderbitzin P."/>
            <person name="Hayes R.J."/>
            <person name="Heiman D.I."/>
            <person name="Young S."/>
            <person name="Zeng Q."/>
            <person name="Engels R."/>
            <person name="Galagan J."/>
            <person name="Cuomo C.A."/>
            <person name="Dobinson K.F."/>
            <person name="Ma L.-J."/>
        </authorList>
    </citation>
    <scope>NUCLEOTIDE SEQUENCE [LARGE SCALE GENOMIC DNA]</scope>
    <source>
        <strain evidence="5">VaMs.102 / ATCC MYA-4576 / FGSC 10136</strain>
    </source>
</reference>
<name>C9S7W5_VERA1</name>